<evidence type="ECO:0000313" key="1">
    <source>
        <dbReference type="EMBL" id="PWO01337.1"/>
    </source>
</evidence>
<dbReference type="EMBL" id="KZ819283">
    <property type="protein sequence ID" value="PWO01337.1"/>
    <property type="molecule type" value="Genomic_DNA"/>
</dbReference>
<evidence type="ECO:0000313" key="2">
    <source>
        <dbReference type="Proteomes" id="UP000245946"/>
    </source>
</evidence>
<name>A0A316ZKK1_9BASI</name>
<reference evidence="1 2" key="1">
    <citation type="journal article" date="2018" name="Mol. Biol. Evol.">
        <title>Broad Genomic Sampling Reveals a Smut Pathogenic Ancestry of the Fungal Clade Ustilaginomycotina.</title>
        <authorList>
            <person name="Kijpornyongpan T."/>
            <person name="Mondo S.J."/>
            <person name="Barry K."/>
            <person name="Sandor L."/>
            <person name="Lee J."/>
            <person name="Lipzen A."/>
            <person name="Pangilinan J."/>
            <person name="LaButti K."/>
            <person name="Hainaut M."/>
            <person name="Henrissat B."/>
            <person name="Grigoriev I.V."/>
            <person name="Spatafora J.W."/>
            <person name="Aime M.C."/>
        </authorList>
    </citation>
    <scope>NUCLEOTIDE SEQUENCE [LARGE SCALE GENOMIC DNA]</scope>
    <source>
        <strain evidence="1 2">MCA 4186</strain>
    </source>
</reference>
<accession>A0A316ZKK1</accession>
<dbReference type="AlphaFoldDB" id="A0A316ZKK1"/>
<organism evidence="1 2">
    <name type="scientific">Tilletiopsis washingtonensis</name>
    <dbReference type="NCBI Taxonomy" id="58919"/>
    <lineage>
        <taxon>Eukaryota</taxon>
        <taxon>Fungi</taxon>
        <taxon>Dikarya</taxon>
        <taxon>Basidiomycota</taxon>
        <taxon>Ustilaginomycotina</taxon>
        <taxon>Exobasidiomycetes</taxon>
        <taxon>Entylomatales</taxon>
        <taxon>Entylomatales incertae sedis</taxon>
        <taxon>Tilletiopsis</taxon>
    </lineage>
</organism>
<gene>
    <name evidence="1" type="ORF">FA09DRAFT_327280</name>
</gene>
<keyword evidence="2" id="KW-1185">Reference proteome</keyword>
<sequence length="83" mass="9378">MEPHRRTLCPRSALADACSQNTMLMERLAVLERSVEHIPSNFELRSRALKSREEARTLVAGVEDTVEELAERVRATGAWIVCL</sequence>
<dbReference type="Proteomes" id="UP000245946">
    <property type="component" value="Unassembled WGS sequence"/>
</dbReference>
<proteinExistence type="predicted"/>
<dbReference type="RefSeq" id="XP_025601615.1">
    <property type="nucleotide sequence ID" value="XM_025741350.1"/>
</dbReference>
<dbReference type="GeneID" id="37268894"/>
<protein>
    <submittedName>
        <fullName evidence="1">Uncharacterized protein</fullName>
    </submittedName>
</protein>